<dbReference type="Gene3D" id="3.30.710.10">
    <property type="entry name" value="Potassium Channel Kv1.1, Chain A"/>
    <property type="match status" value="1"/>
</dbReference>
<keyword evidence="2" id="KW-0489">Methyltransferase</keyword>
<dbReference type="SMART" id="SM00355">
    <property type="entry name" value="ZnF_C2H2"/>
    <property type="match status" value="4"/>
</dbReference>
<dbReference type="EC" id="2.1.1.297" evidence="1"/>
<sequence length="1233" mass="139836">MVRVPPTVSGILFWSELQLSKSFQDSSAEWILSHVLGSDRRTGYREFMSAYLSRGRRRRVMEMVRRRSSSVPLQYVLGEWDFREHRILTRPPVFIPRPETEAMVDIARKYCGEQGAVLQQPRDILEIGCGSGAISISLLHAFPSAHVTAIDKSKAALRLTEHNAQLHGLRDRLSLQHCEIGPSGFRSVSGGSPLPPSSFDLVISNPPYIPSAEIPQLDESVRCFEDLGALDGGPDGLDVVRSILARLPQLLRRESVAILEVDYRHPPLIKTLVESSELEVVLSVVVMDELDFGTVGGLDASPCVDSEEEPRAMVICENSAFSGNASASVEVDKESLKELDQIRDALQRCRRNEDEGYRETQLPTCILEALKDKRIVPDPSFLTRRIDGHLCPSQFEWLMWRDSSDSLDLVRCINCSVYFVLQTSDGEKWEESRCLTNHAEMCQPEDVYEEEDEEDELAWVLPRRLQAAVDTGQLSFQPMSKKYAKQIKFWRKFDVLRWSSSGQRAGVVRCIECQKLFRHNGSIKQSFLLKKHVEICLRAPSKRSRHGILSCPLPSDTSARPLKYIKYVAPTTRSRALQRKQSQDIDEDVAEKTQEFDEDVAEETRNLDEDVTQDSQGDVPGSEDLDEDNESRGRRFLASEPLKENEQHFRCPSEEVAMAVSSLFVRSQFADLRFLCSDGFSVSCHAALMAAMSPVVQACLPSSFSAEETLVISLADFESGTVRALLELCYRGFTTHDCGSNTEDPFPELIELARLLEMRALVSVLEEGWEVFKSKRIVDEVSEEAWDTTCSEEEDQDPVHCPDCNRRTRSSVALFIHRVFNHGLKPNCPFCPARNLTRNYLRVHLWKFHSTKKFRCKICSKEMKNLPALHHHHEVVHQYYEPGPEYPCVRCDLSFARKRSMQLHLKQQHGEKSMHKICPVLAVVSVEVSCSNVVLGVTMTLEDEPQFSVANDEDGASADQPQTPPENQDAPGTRRHRVVLPDRLQRAVESGAAVYVLRPEPCSTVWKAFRVLRWRNRLGVQGETGYVRCLKCLRHFIHRGRASGTSHLWGHLALCQPEKAVERTLPKKRPLPLENTFFPTKDEVPKLVESGEYFWDNVPHHDSKKRSKVWRDFQILRSVSNRGKASGFVRCRHCHHLLCHWSPHISGTTMLMNHLSKCRGVAYSSLKEVVNVDQALDENEPTPGDGTETFMQQLREGSAHLLNPQFLSEMTGEICKLESPSVVTILRQFPDND</sequence>
<keyword evidence="7" id="KW-0862">Zinc</keyword>
<evidence type="ECO:0000256" key="1">
    <source>
        <dbReference type="ARBA" id="ARBA00012771"/>
    </source>
</evidence>
<evidence type="ECO:0000256" key="4">
    <source>
        <dbReference type="ARBA" id="ARBA00022691"/>
    </source>
</evidence>
<dbReference type="InterPro" id="IPR040758">
    <property type="entry name" value="PrmC_N"/>
</dbReference>
<proteinExistence type="predicted"/>
<feature type="region of interest" description="Disordered" evidence="9">
    <location>
        <begin position="950"/>
        <end position="976"/>
    </location>
</feature>
<keyword evidence="5" id="KW-0479">Metal-binding</keyword>
<dbReference type="InterPro" id="IPR013087">
    <property type="entry name" value="Znf_C2H2_type"/>
</dbReference>
<dbReference type="InterPro" id="IPR050320">
    <property type="entry name" value="N5-glutamine_MTase"/>
</dbReference>
<reference evidence="10" key="1">
    <citation type="submission" date="2020-11" db="EMBL/GenBank/DDBJ databases">
        <authorList>
            <person name="Tran Van P."/>
        </authorList>
    </citation>
    <scope>NUCLEOTIDE SEQUENCE</scope>
</reference>
<organism evidence="10">
    <name type="scientific">Cyprideis torosa</name>
    <dbReference type="NCBI Taxonomy" id="163714"/>
    <lineage>
        <taxon>Eukaryota</taxon>
        <taxon>Metazoa</taxon>
        <taxon>Ecdysozoa</taxon>
        <taxon>Arthropoda</taxon>
        <taxon>Crustacea</taxon>
        <taxon>Oligostraca</taxon>
        <taxon>Ostracoda</taxon>
        <taxon>Podocopa</taxon>
        <taxon>Podocopida</taxon>
        <taxon>Cytherocopina</taxon>
        <taxon>Cytheroidea</taxon>
        <taxon>Cytherideidae</taxon>
        <taxon>Cyprideis</taxon>
    </lineage>
</organism>
<dbReference type="Gene3D" id="3.30.160.60">
    <property type="entry name" value="Classic Zinc Finger"/>
    <property type="match status" value="2"/>
</dbReference>
<evidence type="ECO:0000256" key="8">
    <source>
        <dbReference type="ARBA" id="ARBA00048391"/>
    </source>
</evidence>
<dbReference type="Pfam" id="PF05175">
    <property type="entry name" value="MTS"/>
    <property type="match status" value="1"/>
</dbReference>
<dbReference type="PROSITE" id="PS00092">
    <property type="entry name" value="N6_MTASE"/>
    <property type="match status" value="1"/>
</dbReference>
<dbReference type="PROSITE" id="PS00028">
    <property type="entry name" value="ZINC_FINGER_C2H2_1"/>
    <property type="match status" value="2"/>
</dbReference>
<dbReference type="Pfam" id="PF00651">
    <property type="entry name" value="BTB"/>
    <property type="match status" value="1"/>
</dbReference>
<dbReference type="GO" id="GO:0003677">
    <property type="term" value="F:DNA binding"/>
    <property type="evidence" value="ECO:0007669"/>
    <property type="project" value="InterPro"/>
</dbReference>
<dbReference type="AlphaFoldDB" id="A0A7R8ZLW0"/>
<dbReference type="InterPro" id="IPR003656">
    <property type="entry name" value="Znf_BED"/>
</dbReference>
<dbReference type="SUPFAM" id="SSF53335">
    <property type="entry name" value="S-adenosyl-L-methionine-dependent methyltransferases"/>
    <property type="match status" value="1"/>
</dbReference>
<name>A0A7R8ZLW0_9CRUS</name>
<dbReference type="SUPFAM" id="SSF54695">
    <property type="entry name" value="POZ domain"/>
    <property type="match status" value="1"/>
</dbReference>
<dbReference type="PANTHER" id="PTHR18895:SF74">
    <property type="entry name" value="MTRF1L RELEASE FACTOR GLUTAMINE METHYLTRANSFERASE"/>
    <property type="match status" value="1"/>
</dbReference>
<dbReference type="SMART" id="SM00614">
    <property type="entry name" value="ZnF_BED"/>
    <property type="match status" value="2"/>
</dbReference>
<dbReference type="InterPro" id="IPR029063">
    <property type="entry name" value="SAM-dependent_MTases_sf"/>
</dbReference>
<keyword evidence="3" id="KW-0808">Transferase</keyword>
<dbReference type="PROSITE" id="PS50097">
    <property type="entry name" value="BTB"/>
    <property type="match status" value="1"/>
</dbReference>
<dbReference type="GO" id="GO:0008270">
    <property type="term" value="F:zinc ion binding"/>
    <property type="evidence" value="ECO:0007669"/>
    <property type="project" value="UniProtKB-KW"/>
</dbReference>
<dbReference type="GO" id="GO:0032259">
    <property type="term" value="P:methylation"/>
    <property type="evidence" value="ECO:0007669"/>
    <property type="project" value="UniProtKB-KW"/>
</dbReference>
<dbReference type="InterPro" id="IPR002052">
    <property type="entry name" value="DNA_methylase_N6_adenine_CS"/>
</dbReference>
<comment type="catalytic activity">
    <reaction evidence="8">
        <text>L-glutaminyl-[peptide chain release factor] + S-adenosyl-L-methionine = N(5)-methyl-L-glutaminyl-[peptide chain release factor] + S-adenosyl-L-homocysteine + H(+)</text>
        <dbReference type="Rhea" id="RHEA:42896"/>
        <dbReference type="Rhea" id="RHEA-COMP:10271"/>
        <dbReference type="Rhea" id="RHEA-COMP:10272"/>
        <dbReference type="ChEBI" id="CHEBI:15378"/>
        <dbReference type="ChEBI" id="CHEBI:30011"/>
        <dbReference type="ChEBI" id="CHEBI:57856"/>
        <dbReference type="ChEBI" id="CHEBI:59789"/>
        <dbReference type="ChEBI" id="CHEBI:61891"/>
        <dbReference type="EC" id="2.1.1.297"/>
    </reaction>
</comment>
<dbReference type="PROSITE" id="PS50808">
    <property type="entry name" value="ZF_BED"/>
    <property type="match status" value="1"/>
</dbReference>
<evidence type="ECO:0000256" key="2">
    <source>
        <dbReference type="ARBA" id="ARBA00022603"/>
    </source>
</evidence>
<feature type="non-terminal residue" evidence="10">
    <location>
        <position position="1"/>
    </location>
</feature>
<dbReference type="InterPro" id="IPR007848">
    <property type="entry name" value="Small_mtfrase_dom"/>
</dbReference>
<dbReference type="InterPro" id="IPR004556">
    <property type="entry name" value="HemK-like"/>
</dbReference>
<accession>A0A7R8ZLW0</accession>
<dbReference type="InterPro" id="IPR011333">
    <property type="entry name" value="SKP1/BTB/POZ_sf"/>
</dbReference>
<keyword evidence="6" id="KW-0863">Zinc-finger</keyword>
<dbReference type="PROSITE" id="PS50157">
    <property type="entry name" value="ZINC_FINGER_C2H2_2"/>
    <property type="match status" value="2"/>
</dbReference>
<protein>
    <recommendedName>
        <fullName evidence="1">peptide chain release factor N(5)-glutamine methyltransferase</fullName>
        <ecNumber evidence="1">2.1.1.297</ecNumber>
    </recommendedName>
</protein>
<keyword evidence="4" id="KW-0949">S-adenosyl-L-methionine</keyword>
<evidence type="ECO:0000313" key="10">
    <source>
        <dbReference type="EMBL" id="CAD7224904.1"/>
    </source>
</evidence>
<dbReference type="NCBIfam" id="TIGR00536">
    <property type="entry name" value="hemK_fam"/>
    <property type="match status" value="1"/>
</dbReference>
<evidence type="ECO:0000256" key="3">
    <source>
        <dbReference type="ARBA" id="ARBA00022679"/>
    </source>
</evidence>
<dbReference type="PANTHER" id="PTHR18895">
    <property type="entry name" value="HEMK METHYLTRANSFERASE"/>
    <property type="match status" value="1"/>
</dbReference>
<evidence type="ECO:0000256" key="6">
    <source>
        <dbReference type="ARBA" id="ARBA00022771"/>
    </source>
</evidence>
<evidence type="ECO:0000256" key="5">
    <source>
        <dbReference type="ARBA" id="ARBA00022723"/>
    </source>
</evidence>
<dbReference type="EMBL" id="OB660462">
    <property type="protein sequence ID" value="CAD7224904.1"/>
    <property type="molecule type" value="Genomic_DNA"/>
</dbReference>
<dbReference type="Pfam" id="PF17827">
    <property type="entry name" value="PrmC_N"/>
    <property type="match status" value="1"/>
</dbReference>
<gene>
    <name evidence="10" type="ORF">CTOB1V02_LOCUS2855</name>
</gene>
<dbReference type="Gene3D" id="1.10.8.10">
    <property type="entry name" value="DNA helicase RuvA subunit, C-terminal domain"/>
    <property type="match status" value="1"/>
</dbReference>
<dbReference type="GO" id="GO:0005739">
    <property type="term" value="C:mitochondrion"/>
    <property type="evidence" value="ECO:0007669"/>
    <property type="project" value="TreeGrafter"/>
</dbReference>
<dbReference type="InterPro" id="IPR000210">
    <property type="entry name" value="BTB/POZ_dom"/>
</dbReference>
<evidence type="ECO:0000256" key="7">
    <source>
        <dbReference type="ARBA" id="ARBA00022833"/>
    </source>
</evidence>
<dbReference type="Gene3D" id="3.40.50.150">
    <property type="entry name" value="Vaccinia Virus protein VP39"/>
    <property type="match status" value="1"/>
</dbReference>
<dbReference type="OrthoDB" id="269872at2759"/>
<feature type="region of interest" description="Disordered" evidence="9">
    <location>
        <begin position="576"/>
        <end position="639"/>
    </location>
</feature>
<evidence type="ECO:0000256" key="9">
    <source>
        <dbReference type="SAM" id="MobiDB-lite"/>
    </source>
</evidence>
<dbReference type="GO" id="GO:0102559">
    <property type="term" value="F:peptide chain release factor N(5)-glutamine methyltransferase activity"/>
    <property type="evidence" value="ECO:0007669"/>
    <property type="project" value="UniProtKB-EC"/>
</dbReference>
<dbReference type="CDD" id="cd02440">
    <property type="entry name" value="AdoMet_MTases"/>
    <property type="match status" value="1"/>
</dbReference>